<dbReference type="EC" id="5.2.1.8" evidence="3"/>
<evidence type="ECO:0000256" key="3">
    <source>
        <dbReference type="ARBA" id="ARBA00013194"/>
    </source>
</evidence>
<keyword evidence="4" id="KW-0732">Signal</keyword>
<accession>A0A366X8H2</accession>
<dbReference type="PANTHER" id="PTHR47245">
    <property type="entry name" value="PEPTIDYLPROLYL ISOMERASE"/>
    <property type="match status" value="1"/>
</dbReference>
<dbReference type="Proteomes" id="UP000252706">
    <property type="component" value="Unassembled WGS sequence"/>
</dbReference>
<evidence type="ECO:0000256" key="5">
    <source>
        <dbReference type="ARBA" id="ARBA00023110"/>
    </source>
</evidence>
<keyword evidence="7" id="KW-0812">Transmembrane</keyword>
<dbReference type="InterPro" id="IPR050245">
    <property type="entry name" value="PrsA_foldase"/>
</dbReference>
<keyword evidence="7" id="KW-1133">Transmembrane helix</keyword>
<evidence type="ECO:0000313" key="10">
    <source>
        <dbReference type="Proteomes" id="UP000252706"/>
    </source>
</evidence>
<protein>
    <recommendedName>
        <fullName evidence="3">peptidylprolyl isomerase</fullName>
        <ecNumber evidence="3">5.2.1.8</ecNumber>
    </recommendedName>
</protein>
<comment type="similarity">
    <text evidence="2">Belongs to the PpiC/parvulin rotamase family.</text>
</comment>
<evidence type="ECO:0000256" key="1">
    <source>
        <dbReference type="ARBA" id="ARBA00000971"/>
    </source>
</evidence>
<dbReference type="OrthoDB" id="196786at2"/>
<evidence type="ECO:0000313" key="9">
    <source>
        <dbReference type="EMBL" id="RBW60506.1"/>
    </source>
</evidence>
<keyword evidence="5" id="KW-0697">Rotamase</keyword>
<proteinExistence type="inferred from homology"/>
<comment type="catalytic activity">
    <reaction evidence="1">
        <text>[protein]-peptidylproline (omega=180) = [protein]-peptidylproline (omega=0)</text>
        <dbReference type="Rhea" id="RHEA:16237"/>
        <dbReference type="Rhea" id="RHEA-COMP:10747"/>
        <dbReference type="Rhea" id="RHEA-COMP:10748"/>
        <dbReference type="ChEBI" id="CHEBI:83833"/>
        <dbReference type="ChEBI" id="CHEBI:83834"/>
        <dbReference type="EC" id="5.2.1.8"/>
    </reaction>
</comment>
<feature type="domain" description="PpiC" evidence="8">
    <location>
        <begin position="125"/>
        <end position="248"/>
    </location>
</feature>
<dbReference type="Pfam" id="PF13145">
    <property type="entry name" value="Rotamase_2"/>
    <property type="match status" value="1"/>
</dbReference>
<dbReference type="InterPro" id="IPR000297">
    <property type="entry name" value="PPIase_PpiC"/>
</dbReference>
<organism evidence="9 10">
    <name type="scientific">Phaeobacter gallaeciensis</name>
    <dbReference type="NCBI Taxonomy" id="60890"/>
    <lineage>
        <taxon>Bacteria</taxon>
        <taxon>Pseudomonadati</taxon>
        <taxon>Pseudomonadota</taxon>
        <taxon>Alphaproteobacteria</taxon>
        <taxon>Rhodobacterales</taxon>
        <taxon>Roseobacteraceae</taxon>
        <taxon>Phaeobacter</taxon>
    </lineage>
</organism>
<feature type="transmembrane region" description="Helical" evidence="7">
    <location>
        <begin position="20"/>
        <end position="36"/>
    </location>
</feature>
<keyword evidence="6" id="KW-0413">Isomerase</keyword>
<evidence type="ECO:0000259" key="8">
    <source>
        <dbReference type="Pfam" id="PF13145"/>
    </source>
</evidence>
<evidence type="ECO:0000256" key="4">
    <source>
        <dbReference type="ARBA" id="ARBA00022729"/>
    </source>
</evidence>
<gene>
    <name evidence="9" type="ORF">DS909_03515</name>
</gene>
<reference evidence="9 10" key="1">
    <citation type="submission" date="2018-07" db="EMBL/GenBank/DDBJ databases">
        <title>Modular assembly of carbohydrate-degrading microbial communities in the ocean.</title>
        <authorList>
            <person name="Enke T.N."/>
            <person name="Datta M.S."/>
            <person name="Schwartzman J.A."/>
            <person name="Cermak N."/>
            <person name="Schmitz D.A."/>
            <person name="Barrere J."/>
            <person name="Cordero O.X."/>
        </authorList>
    </citation>
    <scope>NUCLEOTIDE SEQUENCE [LARGE SCALE GENOMIC DNA]</scope>
    <source>
        <strain evidence="9 10">C3M10</strain>
    </source>
</reference>
<name>A0A366X8H2_9RHOB</name>
<dbReference type="AlphaFoldDB" id="A0A366X8H2"/>
<dbReference type="EMBL" id="QOCE01000011">
    <property type="protein sequence ID" value="RBW60506.1"/>
    <property type="molecule type" value="Genomic_DNA"/>
</dbReference>
<dbReference type="PANTHER" id="PTHR47245:SF1">
    <property type="entry name" value="FOLDASE PROTEIN PRSA"/>
    <property type="match status" value="1"/>
</dbReference>
<keyword evidence="7" id="KW-0472">Membrane</keyword>
<comment type="caution">
    <text evidence="9">The sequence shown here is derived from an EMBL/GenBank/DDBJ whole genome shotgun (WGS) entry which is preliminary data.</text>
</comment>
<evidence type="ECO:0000256" key="7">
    <source>
        <dbReference type="SAM" id="Phobius"/>
    </source>
</evidence>
<dbReference type="GO" id="GO:0003755">
    <property type="term" value="F:peptidyl-prolyl cis-trans isomerase activity"/>
    <property type="evidence" value="ECO:0007669"/>
    <property type="project" value="UniProtKB-KW"/>
</dbReference>
<evidence type="ECO:0000256" key="2">
    <source>
        <dbReference type="ARBA" id="ARBA00007656"/>
    </source>
</evidence>
<sequence>MNSSKQKQSLIARVIKEPLFAFMIVGGLIFGISAALQPQTSEKSDNIIEVSDVTIDRLTAQFDAAWKRDPTPEEMQGLIDTFIREEVLVREALALSMDQADAVIRRRLVQKMTFLMESASSGAQPSDAELQTFFEANKDTYAGKQKQSLEQVYLGAQVSQDDASRALAALNDGADPLTVGQPSLMPGALTRAPAQVVDATFGRGFFASVLSQPTGVWEGPVRSGYGYHLVRVTERPVAAEPALDDVKEKVIEDWAQQATDDISKKMYQSMLANFEINLPDTQENVTQ</sequence>
<evidence type="ECO:0000256" key="6">
    <source>
        <dbReference type="ARBA" id="ARBA00023235"/>
    </source>
</evidence>